<dbReference type="InterPro" id="IPR002347">
    <property type="entry name" value="SDR_fam"/>
</dbReference>
<comment type="pathway">
    <text evidence="5">Amino-acid metabolism.</text>
</comment>
<evidence type="ECO:0000256" key="6">
    <source>
        <dbReference type="ARBA" id="ARBA00038956"/>
    </source>
</evidence>
<accession>A0A7R8WRJ1</accession>
<evidence type="ECO:0000256" key="2">
    <source>
        <dbReference type="ARBA" id="ARBA00006484"/>
    </source>
</evidence>
<evidence type="ECO:0000256" key="14">
    <source>
        <dbReference type="ARBA" id="ARBA00049550"/>
    </source>
</evidence>
<comment type="similarity">
    <text evidence="2">Belongs to the short-chain dehydrogenases/reductases (SDR) family.</text>
</comment>
<evidence type="ECO:0000256" key="1">
    <source>
        <dbReference type="ARBA" id="ARBA00004924"/>
    </source>
</evidence>
<dbReference type="EMBL" id="OB679669">
    <property type="protein sequence ID" value="CAD7236521.1"/>
    <property type="molecule type" value="Genomic_DNA"/>
</dbReference>
<dbReference type="EC" id="1.1.1.104" evidence="6"/>
<dbReference type="PANTHER" id="PTHR43477:SF4">
    <property type="entry name" value="DEHYDROGENASE_REDUCTASE SDR FAMILY MEMBER 6"/>
    <property type="match status" value="1"/>
</dbReference>
<evidence type="ECO:0000256" key="5">
    <source>
        <dbReference type="ARBA" id="ARBA00034698"/>
    </source>
</evidence>
<evidence type="ECO:0000256" key="8">
    <source>
        <dbReference type="ARBA" id="ARBA00039194"/>
    </source>
</evidence>
<dbReference type="InterPro" id="IPR020904">
    <property type="entry name" value="Sc_DH/Rdtase_CS"/>
</dbReference>
<keyword evidence="3" id="KW-0560">Oxidoreductase</keyword>
<dbReference type="SUPFAM" id="SSF51735">
    <property type="entry name" value="NAD(P)-binding Rossmann-fold domains"/>
    <property type="match status" value="1"/>
</dbReference>
<evidence type="ECO:0000256" key="13">
    <source>
        <dbReference type="ARBA" id="ARBA00043199"/>
    </source>
</evidence>
<dbReference type="PRINTS" id="PR00080">
    <property type="entry name" value="SDRFAMILY"/>
</dbReference>
<dbReference type="InterPro" id="IPR051122">
    <property type="entry name" value="SDR_DHRS6-like"/>
</dbReference>
<comment type="catalytic activity">
    <reaction evidence="14">
        <text>(R)-3-hydroxybutanoate + NAD(+) = acetoacetate + NADH + H(+)</text>
        <dbReference type="Rhea" id="RHEA:20521"/>
        <dbReference type="ChEBI" id="CHEBI:10983"/>
        <dbReference type="ChEBI" id="CHEBI:13705"/>
        <dbReference type="ChEBI" id="CHEBI:15378"/>
        <dbReference type="ChEBI" id="CHEBI:57540"/>
        <dbReference type="ChEBI" id="CHEBI:57945"/>
        <dbReference type="EC" id="1.1.1.30"/>
    </reaction>
</comment>
<dbReference type="AlphaFoldDB" id="A0A7R8WRJ1"/>
<sequence>MKFAEAGALVYATDINEELVRDLQGHHGAGEIRSSKLDAIEGFLESVPQIDILFNCAGWVHNGTIQDCSEEDWASSFDINVSSMFRMTKAALPKLLKSPCPCIIGMSSVASSLKAVPNRFVYSATKAAVIGLTKAIAADYVSKGLRVNCICPGTVDTPSLRGRINAYENPEAALQAFIARQPMKRLGTADEIADMALFLASSRAAYITGQSFVVDGGWSM</sequence>
<dbReference type="GO" id="GO:0016617">
    <property type="term" value="F:4-oxoproline reductase activity"/>
    <property type="evidence" value="ECO:0007669"/>
    <property type="project" value="UniProtKB-EC"/>
</dbReference>
<keyword evidence="4" id="KW-0520">NAD</keyword>
<evidence type="ECO:0000256" key="11">
    <source>
        <dbReference type="ARBA" id="ARBA00042565"/>
    </source>
</evidence>
<name>A0A7R8WRJ1_9CRUS</name>
<dbReference type="PROSITE" id="PS00061">
    <property type="entry name" value="ADH_SHORT"/>
    <property type="match status" value="1"/>
</dbReference>
<evidence type="ECO:0000256" key="10">
    <source>
        <dbReference type="ARBA" id="ARBA00042309"/>
    </source>
</evidence>
<reference evidence="15" key="1">
    <citation type="submission" date="2020-11" db="EMBL/GenBank/DDBJ databases">
        <authorList>
            <person name="Tran Van P."/>
        </authorList>
    </citation>
    <scope>NUCLEOTIDE SEQUENCE</scope>
</reference>
<dbReference type="InterPro" id="IPR036291">
    <property type="entry name" value="NAD(P)-bd_dom_sf"/>
</dbReference>
<evidence type="ECO:0000256" key="4">
    <source>
        <dbReference type="ARBA" id="ARBA00023027"/>
    </source>
</evidence>
<dbReference type="PANTHER" id="PTHR43477">
    <property type="entry name" value="DIHYDROANTICAPSIN 7-DEHYDROGENASE"/>
    <property type="match status" value="1"/>
</dbReference>
<organism evidence="15">
    <name type="scientific">Cyprideis torosa</name>
    <dbReference type="NCBI Taxonomy" id="163714"/>
    <lineage>
        <taxon>Eukaryota</taxon>
        <taxon>Metazoa</taxon>
        <taxon>Ecdysozoa</taxon>
        <taxon>Arthropoda</taxon>
        <taxon>Crustacea</taxon>
        <taxon>Oligostraca</taxon>
        <taxon>Ostracoda</taxon>
        <taxon>Podocopa</taxon>
        <taxon>Podocopida</taxon>
        <taxon>Cytherocopina</taxon>
        <taxon>Cytheroidea</taxon>
        <taxon>Cytherideidae</taxon>
        <taxon>Cyprideis</taxon>
    </lineage>
</organism>
<dbReference type="EC" id="1.1.1.30" evidence="7"/>
<evidence type="ECO:0000313" key="15">
    <source>
        <dbReference type="EMBL" id="CAD7236521.1"/>
    </source>
</evidence>
<dbReference type="Pfam" id="PF13561">
    <property type="entry name" value="adh_short_C2"/>
    <property type="match status" value="1"/>
</dbReference>
<gene>
    <name evidence="15" type="ORF">CTOB1V02_LOCUS14336</name>
</gene>
<dbReference type="GO" id="GO:0003858">
    <property type="term" value="F:3-hydroxybutyrate dehydrogenase activity"/>
    <property type="evidence" value="ECO:0007669"/>
    <property type="project" value="UniProtKB-EC"/>
</dbReference>
<dbReference type="PRINTS" id="PR00081">
    <property type="entry name" value="GDHRDH"/>
</dbReference>
<protein>
    <recommendedName>
        <fullName evidence="8">Dehydrogenase/reductase SDR family member 6</fullName>
        <ecNumber evidence="6">1.1.1.104</ecNumber>
        <ecNumber evidence="7">1.1.1.30</ecNumber>
    </recommendedName>
    <alternativeName>
        <fullName evidence="12">(R)-beta-hydroxybutyrate dehydrogenase</fullName>
    </alternativeName>
    <alternativeName>
        <fullName evidence="10">3-hydroxybutyrate dehydrogenase type 2</fullName>
    </alternativeName>
    <alternativeName>
        <fullName evidence="13">4-oxo-L-proline reductase</fullName>
    </alternativeName>
    <alternativeName>
        <fullName evidence="11">Oxidoreductase UCPA</fullName>
    </alternativeName>
    <alternativeName>
        <fullName evidence="9">Short chain dehydrogenase/reductase family 15C member 1</fullName>
    </alternativeName>
</protein>
<dbReference type="OrthoDB" id="1888931at2759"/>
<evidence type="ECO:0000256" key="12">
    <source>
        <dbReference type="ARBA" id="ARBA00043083"/>
    </source>
</evidence>
<comment type="pathway">
    <text evidence="1">Siderophore biosynthesis.</text>
</comment>
<evidence type="ECO:0000256" key="9">
    <source>
        <dbReference type="ARBA" id="ARBA00041727"/>
    </source>
</evidence>
<dbReference type="FunFam" id="3.40.50.720:FF:000084">
    <property type="entry name" value="Short-chain dehydrogenase reductase"/>
    <property type="match status" value="1"/>
</dbReference>
<dbReference type="Gene3D" id="3.40.50.720">
    <property type="entry name" value="NAD(P)-binding Rossmann-like Domain"/>
    <property type="match status" value="1"/>
</dbReference>
<evidence type="ECO:0000256" key="3">
    <source>
        <dbReference type="ARBA" id="ARBA00023002"/>
    </source>
</evidence>
<proteinExistence type="inferred from homology"/>
<evidence type="ECO:0000256" key="7">
    <source>
        <dbReference type="ARBA" id="ARBA00038959"/>
    </source>
</evidence>